<dbReference type="SUPFAM" id="SSF52047">
    <property type="entry name" value="RNI-like"/>
    <property type="match status" value="1"/>
</dbReference>
<reference evidence="4" key="1">
    <citation type="submission" date="2022-08" db="EMBL/GenBank/DDBJ databases">
        <authorList>
            <person name="Marques A."/>
        </authorList>
    </citation>
    <scope>NUCLEOTIDE SEQUENCE</scope>
    <source>
        <strain evidence="4">RhyPub2mFocal</strain>
        <tissue evidence="4">Leaves</tissue>
    </source>
</reference>
<evidence type="ECO:0000313" key="5">
    <source>
        <dbReference type="Proteomes" id="UP001140206"/>
    </source>
</evidence>
<dbReference type="InterPro" id="IPR057135">
    <property type="entry name" value="At4g27190-like_LRR"/>
</dbReference>
<sequence length="1152" mass="132860">MVNVLVGEIRASSAEFIWNVGLGDGSGLLNFMQRMSEKAMYKITNFDHVIRISVPSVNEGCDSSDERKYKAIMTIANELKIMDDDSTLKKLKNELEEETYCTYRVNKKKESELVERTKKLINKKLASKSCLVIVENIVKSILDPINKWLFDSGLPVPTKFGTINNSYWVISTSLVDTYYQSATETTTFLNHHICYLSKLISRGWHPAGIIELELFHVAKSISKNPPQKLTTAMDVLWRCLVYSQLCSSDHENNKNKNDTQDQESCSYCVQPKELVNLWISEGIFSQVPAPKVDIEQNKQEEAEQQSSWIWKGDAKLADEILRALLSHSLLRKCSRKDASCVIVPFPGLSKLLDLWKGYASKASDDAWVDKTWVSFLESSGPWITKPRSDSNPITTLVLRGCTRLAQFPFEIIFPLLKHLRVLDLSYSSIEQLPIHLSEMTYLQFLSLRGCTRLRSLVLDSSSNPNSSPLGTLQHLEFLDLDGVSLDIIPDDVPKSKSKLRYLNLSCASIVSLSSVFFQDVSNLKELFFLGCASLMHLPPSLTNLFSLETFYISESQLISFPIETFDQMPKLRDLNLKNNQQLCFLPKLAGNTSLKSFSLSGSPMITHISLRACRSLEIVCLDDLDKLEELDLAELDCLKSFSLSRSPITLLSLRACRSLETVYLHDLNQLEELDLSATSIKELPEWVSNLKRLRRLYMLALPKLRRLPWHNLRLIPDVFKVDHCEQETMAMGDHEFAIQGGVEENSQRSKYSVRCQFFLADSRLFSSFGLPNCVDLGKDRPGSFRSFFISVSSRNKRSNYENNDMDINFIDPFQNTKLACYEDIPFIASTFKQQFEERAPLNRHFEISSIKQYPAGLEYILLVTKSLSVRDDVFISSLTYLCNEFKMLLECKLRQCHHMDAIFKPTIYYQGPELETLWASELEKLTEVLAYLEIEKDDVMQLFEKEYPVDQTVSMSEDNQTFYYMRRTKSGDWIKVERELAITWWWDKNDFSSLKHVHLEYCARLERIFPANMLLPHLETLTVIHCGNLRTVFYATNYIWQYKSSDYEVRFQNLHTIQLHELPKLSHLYEESTVPLLMREWKKLHFRGCWNLQQLPLLVGERNQKVLVDGEARQCKKLKAGMDEDQLSYYDFKSPPPLASIRERVKNNIFLM</sequence>
<feature type="domain" description="Disease resistance protein At4g27190-like leucine-rich repeats" evidence="3">
    <location>
        <begin position="988"/>
        <end position="1095"/>
    </location>
</feature>
<dbReference type="PANTHER" id="PTHR47186:SF3">
    <property type="entry name" value="OS09G0267800 PROTEIN"/>
    <property type="match status" value="1"/>
</dbReference>
<keyword evidence="2" id="KW-0677">Repeat</keyword>
<dbReference type="InterPro" id="IPR032675">
    <property type="entry name" value="LRR_dom_sf"/>
</dbReference>
<organism evidence="4 5">
    <name type="scientific">Rhynchospora pubera</name>
    <dbReference type="NCBI Taxonomy" id="906938"/>
    <lineage>
        <taxon>Eukaryota</taxon>
        <taxon>Viridiplantae</taxon>
        <taxon>Streptophyta</taxon>
        <taxon>Embryophyta</taxon>
        <taxon>Tracheophyta</taxon>
        <taxon>Spermatophyta</taxon>
        <taxon>Magnoliopsida</taxon>
        <taxon>Liliopsida</taxon>
        <taxon>Poales</taxon>
        <taxon>Cyperaceae</taxon>
        <taxon>Cyperoideae</taxon>
        <taxon>Rhynchosporeae</taxon>
        <taxon>Rhynchospora</taxon>
    </lineage>
</organism>
<keyword evidence="1" id="KW-0433">Leucine-rich repeat</keyword>
<evidence type="ECO:0000256" key="2">
    <source>
        <dbReference type="ARBA" id="ARBA00022737"/>
    </source>
</evidence>
<dbReference type="PANTHER" id="PTHR47186">
    <property type="entry name" value="LEUCINE-RICH REPEAT-CONTAINING PROTEIN 57"/>
    <property type="match status" value="1"/>
</dbReference>
<proteinExistence type="predicted"/>
<evidence type="ECO:0000256" key="1">
    <source>
        <dbReference type="ARBA" id="ARBA00022614"/>
    </source>
</evidence>
<dbReference type="AlphaFoldDB" id="A0AAV8EMY5"/>
<gene>
    <name evidence="4" type="ORF">LUZ62_066992</name>
</gene>
<comment type="caution">
    <text evidence="4">The sequence shown here is derived from an EMBL/GenBank/DDBJ whole genome shotgun (WGS) entry which is preliminary data.</text>
</comment>
<evidence type="ECO:0000259" key="3">
    <source>
        <dbReference type="Pfam" id="PF23247"/>
    </source>
</evidence>
<dbReference type="SMART" id="SM00369">
    <property type="entry name" value="LRR_TYP"/>
    <property type="match status" value="5"/>
</dbReference>
<dbReference type="SUPFAM" id="SSF52058">
    <property type="entry name" value="L domain-like"/>
    <property type="match status" value="1"/>
</dbReference>
<accession>A0AAV8EMY5</accession>
<evidence type="ECO:0000313" key="4">
    <source>
        <dbReference type="EMBL" id="KAJ4782735.1"/>
    </source>
</evidence>
<keyword evidence="5" id="KW-1185">Reference proteome</keyword>
<dbReference type="Pfam" id="PF23247">
    <property type="entry name" value="LRR_RPS2"/>
    <property type="match status" value="1"/>
</dbReference>
<dbReference type="Gene3D" id="3.80.10.10">
    <property type="entry name" value="Ribonuclease Inhibitor"/>
    <property type="match status" value="4"/>
</dbReference>
<dbReference type="InterPro" id="IPR003591">
    <property type="entry name" value="Leu-rich_rpt_typical-subtyp"/>
</dbReference>
<protein>
    <submittedName>
        <fullName evidence="4">NB-ARC domain-containing disease resistance protein</fullName>
    </submittedName>
</protein>
<name>A0AAV8EMY5_9POAL</name>
<dbReference type="Proteomes" id="UP001140206">
    <property type="component" value="Chromosome 3"/>
</dbReference>
<dbReference type="EMBL" id="JAMFTS010000003">
    <property type="protein sequence ID" value="KAJ4782735.1"/>
    <property type="molecule type" value="Genomic_DNA"/>
</dbReference>